<protein>
    <submittedName>
        <fullName evidence="2">Uncharacterized protein</fullName>
    </submittedName>
</protein>
<dbReference type="AlphaFoldDB" id="A0A9N9WMS3"/>
<evidence type="ECO:0000313" key="3">
    <source>
        <dbReference type="Proteomes" id="UP001153620"/>
    </source>
</evidence>
<keyword evidence="3" id="KW-1185">Reference proteome</keyword>
<gene>
    <name evidence="2" type="ORF">CHIRRI_LOCUS4703</name>
</gene>
<sequence length="113" mass="13051">MIKIALLAVIVCFVGCAYALPNYDADDLDDDEFDRLMAELEENGSKEFEEKYTIPTTTTQRTTTNIIFNEKLYSSIREARSSFIRASNYFDDIVLMKKNQVRKFFGYSSDESI</sequence>
<organism evidence="2 3">
    <name type="scientific">Chironomus riparius</name>
    <dbReference type="NCBI Taxonomy" id="315576"/>
    <lineage>
        <taxon>Eukaryota</taxon>
        <taxon>Metazoa</taxon>
        <taxon>Ecdysozoa</taxon>
        <taxon>Arthropoda</taxon>
        <taxon>Hexapoda</taxon>
        <taxon>Insecta</taxon>
        <taxon>Pterygota</taxon>
        <taxon>Neoptera</taxon>
        <taxon>Endopterygota</taxon>
        <taxon>Diptera</taxon>
        <taxon>Nematocera</taxon>
        <taxon>Chironomoidea</taxon>
        <taxon>Chironomidae</taxon>
        <taxon>Chironominae</taxon>
        <taxon>Chironomus</taxon>
    </lineage>
</organism>
<evidence type="ECO:0000313" key="2">
    <source>
        <dbReference type="EMBL" id="CAG9801782.1"/>
    </source>
</evidence>
<dbReference type="Proteomes" id="UP001153620">
    <property type="component" value="Chromosome 2"/>
</dbReference>
<evidence type="ECO:0000256" key="1">
    <source>
        <dbReference type="SAM" id="SignalP"/>
    </source>
</evidence>
<name>A0A9N9WMS3_9DIPT</name>
<keyword evidence="1" id="KW-0732">Signal</keyword>
<dbReference type="EMBL" id="OU895878">
    <property type="protein sequence ID" value="CAG9801782.1"/>
    <property type="molecule type" value="Genomic_DNA"/>
</dbReference>
<proteinExistence type="predicted"/>
<reference evidence="2" key="1">
    <citation type="submission" date="2022-01" db="EMBL/GenBank/DDBJ databases">
        <authorList>
            <person name="King R."/>
        </authorList>
    </citation>
    <scope>NUCLEOTIDE SEQUENCE</scope>
</reference>
<feature type="chain" id="PRO_5040114204" evidence="1">
    <location>
        <begin position="20"/>
        <end position="113"/>
    </location>
</feature>
<feature type="signal peptide" evidence="1">
    <location>
        <begin position="1"/>
        <end position="19"/>
    </location>
</feature>
<reference evidence="2" key="2">
    <citation type="submission" date="2022-10" db="EMBL/GenBank/DDBJ databases">
        <authorList>
            <consortium name="ENA_rothamsted_submissions"/>
            <consortium name="culmorum"/>
            <person name="King R."/>
        </authorList>
    </citation>
    <scope>NUCLEOTIDE SEQUENCE</scope>
</reference>
<accession>A0A9N9WMS3</accession>